<keyword evidence="1" id="KW-1133">Transmembrane helix</keyword>
<protein>
    <submittedName>
        <fullName evidence="3">VWFA domain-containing protein</fullName>
    </submittedName>
</protein>
<evidence type="ECO:0000256" key="1">
    <source>
        <dbReference type="SAM" id="Phobius"/>
    </source>
</evidence>
<evidence type="ECO:0000313" key="2">
    <source>
        <dbReference type="Proteomes" id="UP000035642"/>
    </source>
</evidence>
<dbReference type="SUPFAM" id="SSF53300">
    <property type="entry name" value="vWA-like"/>
    <property type="match status" value="1"/>
</dbReference>
<reference evidence="2" key="1">
    <citation type="submission" date="2012-09" db="EMBL/GenBank/DDBJ databases">
        <authorList>
            <person name="Martin A.A."/>
        </authorList>
    </citation>
    <scope>NUCLEOTIDE SEQUENCE</scope>
</reference>
<sequence>LDLGFILDTSGSIEEIYNEHVRWTVALVETLPISREAVRVSTIHDVVKHLQEMSFQSGVTRTGFALRRAEDEIFNVNRGARYFSMQRFPSLFSSTSSSVAIKSSWSSNWRSFCGLCECFFQPLQFRPLLLLFSFQNVLLYLVCIVSQVLTLVRRCLQLVGFHAGVSAREF</sequence>
<evidence type="ECO:0000313" key="3">
    <source>
        <dbReference type="WBParaSite" id="ACAC_0000402801-mRNA-1"/>
    </source>
</evidence>
<feature type="transmembrane region" description="Helical" evidence="1">
    <location>
        <begin position="128"/>
        <end position="152"/>
    </location>
</feature>
<accession>A0A0K0D1T3</accession>
<proteinExistence type="predicted"/>
<dbReference type="WBParaSite" id="ACAC_0000402801-mRNA-1">
    <property type="protein sequence ID" value="ACAC_0000402801-mRNA-1"/>
    <property type="gene ID" value="ACAC_0000402801"/>
</dbReference>
<reference evidence="3" key="2">
    <citation type="submission" date="2017-02" db="UniProtKB">
        <authorList>
            <consortium name="WormBaseParasite"/>
        </authorList>
    </citation>
    <scope>IDENTIFICATION</scope>
</reference>
<dbReference type="InterPro" id="IPR036465">
    <property type="entry name" value="vWFA_dom_sf"/>
</dbReference>
<keyword evidence="2" id="KW-1185">Reference proteome</keyword>
<keyword evidence="1" id="KW-0472">Membrane</keyword>
<dbReference type="Proteomes" id="UP000035642">
    <property type="component" value="Unassembled WGS sequence"/>
</dbReference>
<name>A0A0K0D1T3_ANGCA</name>
<organism evidence="2 3">
    <name type="scientific">Angiostrongylus cantonensis</name>
    <name type="common">Rat lungworm</name>
    <dbReference type="NCBI Taxonomy" id="6313"/>
    <lineage>
        <taxon>Eukaryota</taxon>
        <taxon>Metazoa</taxon>
        <taxon>Ecdysozoa</taxon>
        <taxon>Nematoda</taxon>
        <taxon>Chromadorea</taxon>
        <taxon>Rhabditida</taxon>
        <taxon>Rhabditina</taxon>
        <taxon>Rhabditomorpha</taxon>
        <taxon>Strongyloidea</taxon>
        <taxon>Metastrongylidae</taxon>
        <taxon>Angiostrongylus</taxon>
    </lineage>
</organism>
<keyword evidence="1" id="KW-0812">Transmembrane</keyword>
<dbReference type="STRING" id="6313.A0A0K0D1T3"/>
<dbReference type="Gene3D" id="3.40.50.410">
    <property type="entry name" value="von Willebrand factor, type A domain"/>
    <property type="match status" value="1"/>
</dbReference>
<dbReference type="AlphaFoldDB" id="A0A0K0D1T3"/>